<dbReference type="PANTHER" id="PTHR34153:SF2">
    <property type="entry name" value="SI:CH211-262H13.3-RELATED"/>
    <property type="match status" value="1"/>
</dbReference>
<feature type="domain" description="DUF4806" evidence="1">
    <location>
        <begin position="3"/>
        <end position="78"/>
    </location>
</feature>
<dbReference type="PANTHER" id="PTHR34153">
    <property type="entry name" value="SI:CH211-262H13.3-RELATED-RELATED"/>
    <property type="match status" value="1"/>
</dbReference>
<proteinExistence type="predicted"/>
<reference evidence="2 3" key="1">
    <citation type="submission" date="2023-01" db="EMBL/GenBank/DDBJ databases">
        <authorList>
            <person name="Whitehead M."/>
        </authorList>
    </citation>
    <scope>NUCLEOTIDE SEQUENCE [LARGE SCALE GENOMIC DNA]</scope>
</reference>
<evidence type="ECO:0000313" key="2">
    <source>
        <dbReference type="EMBL" id="CAI6370522.1"/>
    </source>
</evidence>
<evidence type="ECO:0000259" key="1">
    <source>
        <dbReference type="Pfam" id="PF16064"/>
    </source>
</evidence>
<dbReference type="EMBL" id="CARXXK010000401">
    <property type="protein sequence ID" value="CAI6370522.1"/>
    <property type="molecule type" value="Genomic_DNA"/>
</dbReference>
<dbReference type="AlphaFoldDB" id="A0AAV0XRI2"/>
<protein>
    <recommendedName>
        <fullName evidence="1">DUF4806 domain-containing protein</fullName>
    </recommendedName>
</protein>
<evidence type="ECO:0000313" key="3">
    <source>
        <dbReference type="Proteomes" id="UP001160148"/>
    </source>
</evidence>
<name>A0AAV0XRI2_9HEMI</name>
<gene>
    <name evidence="2" type="ORF">MEUPH1_LOCUS24633</name>
</gene>
<comment type="caution">
    <text evidence="2">The sequence shown here is derived from an EMBL/GenBank/DDBJ whole genome shotgun (WGS) entry which is preliminary data.</text>
</comment>
<dbReference type="Pfam" id="PF16064">
    <property type="entry name" value="DUF4806"/>
    <property type="match status" value="1"/>
</dbReference>
<organism evidence="2 3">
    <name type="scientific">Macrosiphum euphorbiae</name>
    <name type="common">potato aphid</name>
    <dbReference type="NCBI Taxonomy" id="13131"/>
    <lineage>
        <taxon>Eukaryota</taxon>
        <taxon>Metazoa</taxon>
        <taxon>Ecdysozoa</taxon>
        <taxon>Arthropoda</taxon>
        <taxon>Hexapoda</taxon>
        <taxon>Insecta</taxon>
        <taxon>Pterygota</taxon>
        <taxon>Neoptera</taxon>
        <taxon>Paraneoptera</taxon>
        <taxon>Hemiptera</taxon>
        <taxon>Sternorrhyncha</taxon>
        <taxon>Aphidomorpha</taxon>
        <taxon>Aphidoidea</taxon>
        <taxon>Aphididae</taxon>
        <taxon>Macrosiphini</taxon>
        <taxon>Macrosiphum</taxon>
    </lineage>
</organism>
<dbReference type="Proteomes" id="UP001160148">
    <property type="component" value="Unassembled WGS sequence"/>
</dbReference>
<keyword evidence="3" id="KW-1185">Reference proteome</keyword>
<accession>A0AAV0XRI2</accession>
<dbReference type="InterPro" id="IPR032071">
    <property type="entry name" value="DUF4806"/>
</dbReference>
<sequence>MHVYFPIDTEDALLSIEVKLVNDDDFKKQLMYELSKIGGESVKQKTFNALKFLITNKLASCMTYAGIKKNKRGFKTLQLHNIVIDVIRNSSEKATNHKVIKEIHNWIRRASERYRNELTRHNDKDLEVMMTECSPEHGDESCSD</sequence>